<protein>
    <submittedName>
        <fullName evidence="3">Uncharacterized protein</fullName>
    </submittedName>
</protein>
<feature type="transmembrane region" description="Helical" evidence="2">
    <location>
        <begin position="205"/>
        <end position="224"/>
    </location>
</feature>
<feature type="transmembrane region" description="Helical" evidence="2">
    <location>
        <begin position="24"/>
        <end position="44"/>
    </location>
</feature>
<evidence type="ECO:0000313" key="4">
    <source>
        <dbReference type="Proteomes" id="UP001595923"/>
    </source>
</evidence>
<feature type="transmembrane region" description="Helical" evidence="2">
    <location>
        <begin position="71"/>
        <end position="88"/>
    </location>
</feature>
<feature type="transmembrane region" description="Helical" evidence="2">
    <location>
        <begin position="329"/>
        <end position="352"/>
    </location>
</feature>
<gene>
    <name evidence="3" type="ORF">ACFO4E_08325</name>
</gene>
<keyword evidence="2" id="KW-0812">Transmembrane</keyword>
<reference evidence="4" key="1">
    <citation type="journal article" date="2019" name="Int. J. Syst. Evol. Microbiol.">
        <title>The Global Catalogue of Microorganisms (GCM) 10K type strain sequencing project: providing services to taxonomists for standard genome sequencing and annotation.</title>
        <authorList>
            <consortium name="The Broad Institute Genomics Platform"/>
            <consortium name="The Broad Institute Genome Sequencing Center for Infectious Disease"/>
            <person name="Wu L."/>
            <person name="Ma J."/>
        </authorList>
    </citation>
    <scope>NUCLEOTIDE SEQUENCE [LARGE SCALE GENOMIC DNA]</scope>
    <source>
        <strain evidence="4">XZYJ18</strain>
    </source>
</reference>
<sequence length="385" mass="38896">MLNGAGRTAVAPWARSGAAWRDHAPAAAALWSLGYAALGAYWALTGDGFPFAEGRVHPTVGALLGRAGPEAAWAVVVLAGIPAALLGAAMARGVRAGRPLIIGAAAALAGVLLLAMADVGLLILLGYTPYAIVGLLTGADVGGIWLDSFDGAIANQVFCLVGGFIWLGAAVTYARRSGDACLRCGRGEGVPGWAAPAAAARWGRVAVAVAVAVPVLYAATRYAWALGIPLGISERFLREGRETGAWTSGLFLATFGLVGAVLTLGLVQRWGEVFPRWMIGLAGRRVPIALAVVPASLVSVLILLGGIAMVSGHAQLVASGADGTADITLLGTLPTTLFPAWGAALALAALAYRLRRRGTCAECGRGAGQAADPAAPEDPQAAAGT</sequence>
<feature type="compositionally biased region" description="Low complexity" evidence="1">
    <location>
        <begin position="368"/>
        <end position="385"/>
    </location>
</feature>
<feature type="transmembrane region" description="Helical" evidence="2">
    <location>
        <begin position="288"/>
        <end position="309"/>
    </location>
</feature>
<evidence type="ECO:0000313" key="3">
    <source>
        <dbReference type="EMBL" id="MFC4561862.1"/>
    </source>
</evidence>
<proteinExistence type="predicted"/>
<accession>A0ABV9DT17</accession>
<keyword evidence="2" id="KW-0472">Membrane</keyword>
<feature type="transmembrane region" description="Helical" evidence="2">
    <location>
        <begin position="153"/>
        <end position="173"/>
    </location>
</feature>
<organism evidence="3 4">
    <name type="scientific">Nocardiopsis mangrovi</name>
    <dbReference type="NCBI Taxonomy" id="1179818"/>
    <lineage>
        <taxon>Bacteria</taxon>
        <taxon>Bacillati</taxon>
        <taxon>Actinomycetota</taxon>
        <taxon>Actinomycetes</taxon>
        <taxon>Streptosporangiales</taxon>
        <taxon>Nocardiopsidaceae</taxon>
        <taxon>Nocardiopsis</taxon>
    </lineage>
</organism>
<feature type="region of interest" description="Disordered" evidence="1">
    <location>
        <begin position="365"/>
        <end position="385"/>
    </location>
</feature>
<evidence type="ECO:0000256" key="2">
    <source>
        <dbReference type="SAM" id="Phobius"/>
    </source>
</evidence>
<feature type="transmembrane region" description="Helical" evidence="2">
    <location>
        <begin position="100"/>
        <end position="133"/>
    </location>
</feature>
<name>A0ABV9DT17_9ACTN</name>
<dbReference type="EMBL" id="JBHSFQ010000005">
    <property type="protein sequence ID" value="MFC4561862.1"/>
    <property type="molecule type" value="Genomic_DNA"/>
</dbReference>
<feature type="transmembrane region" description="Helical" evidence="2">
    <location>
        <begin position="244"/>
        <end position="267"/>
    </location>
</feature>
<keyword evidence="2" id="KW-1133">Transmembrane helix</keyword>
<dbReference type="RefSeq" id="WP_378572530.1">
    <property type="nucleotide sequence ID" value="NZ_JBHSFQ010000005.1"/>
</dbReference>
<comment type="caution">
    <text evidence="3">The sequence shown here is derived from an EMBL/GenBank/DDBJ whole genome shotgun (WGS) entry which is preliminary data.</text>
</comment>
<keyword evidence="4" id="KW-1185">Reference proteome</keyword>
<evidence type="ECO:0000256" key="1">
    <source>
        <dbReference type="SAM" id="MobiDB-lite"/>
    </source>
</evidence>
<dbReference type="Proteomes" id="UP001595923">
    <property type="component" value="Unassembled WGS sequence"/>
</dbReference>